<accession>A0A7W6IID6</accession>
<reference evidence="1 2" key="1">
    <citation type="submission" date="2020-08" db="EMBL/GenBank/DDBJ databases">
        <title>Genomic Encyclopedia of Type Strains, Phase IV (KMG-IV): sequencing the most valuable type-strain genomes for metagenomic binning, comparative biology and taxonomic classification.</title>
        <authorList>
            <person name="Goeker M."/>
        </authorList>
    </citation>
    <scope>NUCLEOTIDE SEQUENCE [LARGE SCALE GENOMIC DNA]</scope>
    <source>
        <strain evidence="1 2">DSM 15743</strain>
    </source>
</reference>
<dbReference type="InterPro" id="IPR004195">
    <property type="entry name" value="Head_decoration_D"/>
</dbReference>
<gene>
    <name evidence="1" type="ORF">GGR34_003706</name>
</gene>
<dbReference type="EMBL" id="JACIDC010000018">
    <property type="protein sequence ID" value="MBB4042021.1"/>
    <property type="molecule type" value="Genomic_DNA"/>
</dbReference>
<dbReference type="Pfam" id="PF02924">
    <property type="entry name" value="HDPD"/>
    <property type="match status" value="1"/>
</dbReference>
<evidence type="ECO:0000313" key="1">
    <source>
        <dbReference type="EMBL" id="MBB4042021.1"/>
    </source>
</evidence>
<dbReference type="AlphaFoldDB" id="A0A7W6IID6"/>
<evidence type="ECO:0000313" key="2">
    <source>
        <dbReference type="Proteomes" id="UP000519439"/>
    </source>
</evidence>
<protein>
    <recommendedName>
        <fullName evidence="3">Head decoration protein</fullName>
    </recommendedName>
</protein>
<proteinExistence type="predicted"/>
<keyword evidence="2" id="KW-1185">Reference proteome</keyword>
<evidence type="ECO:0008006" key="3">
    <source>
        <dbReference type="Google" id="ProtNLM"/>
    </source>
</evidence>
<comment type="caution">
    <text evidence="1">The sequence shown here is derived from an EMBL/GenBank/DDBJ whole genome shotgun (WGS) entry which is preliminary data.</text>
</comment>
<dbReference type="Proteomes" id="UP000519439">
    <property type="component" value="Unassembled WGS sequence"/>
</dbReference>
<sequence length="130" mass="13283">MAMDMKTEKARNLAFVLSEPNGTVSRDVVTIASGEGVLEAGTVLGKVTASGKYVASPHAQVSGKEGAETAVAILGYQVDATSADAKGVIVDGVGGVEVKASMLVVHSSVDNATKRNTKLTQLRAVGIKAR</sequence>
<name>A0A7W6IID6_9HYPH</name>
<dbReference type="RefSeq" id="WP_245265210.1">
    <property type="nucleotide sequence ID" value="NZ_JACIDC010000018.1"/>
</dbReference>
<organism evidence="1 2">
    <name type="scientific">Microvirga flocculans</name>
    <dbReference type="NCBI Taxonomy" id="217168"/>
    <lineage>
        <taxon>Bacteria</taxon>
        <taxon>Pseudomonadati</taxon>
        <taxon>Pseudomonadota</taxon>
        <taxon>Alphaproteobacteria</taxon>
        <taxon>Hyphomicrobiales</taxon>
        <taxon>Methylobacteriaceae</taxon>
        <taxon>Microvirga</taxon>
    </lineage>
</organism>
<dbReference type="Gene3D" id="2.40.300.10">
    <property type="entry name" value="Head decoration protein D"/>
    <property type="match status" value="1"/>
</dbReference>